<accession>A0ABR5ZKH6</accession>
<feature type="region of interest" description="Disordered" evidence="1">
    <location>
        <begin position="180"/>
        <end position="258"/>
    </location>
</feature>
<evidence type="ECO:0000256" key="1">
    <source>
        <dbReference type="SAM" id="MobiDB-lite"/>
    </source>
</evidence>
<dbReference type="Proteomes" id="UP001516390">
    <property type="component" value="Unassembled WGS sequence"/>
</dbReference>
<proteinExistence type="predicted"/>
<feature type="compositionally biased region" description="Pro residues" evidence="1">
    <location>
        <begin position="246"/>
        <end position="258"/>
    </location>
</feature>
<sequence>MIRFVTLLCAAMAAGSGLFLYTKKHETLVLNQEIRKTIEDTRRIQQQTAILRTQWALLNQPDRLNALAQRVLPEMSQVDPTQFVQLTDLRKRLPAIDHRIIPMTPGKGQAQKELAALTAPAHQASAAAMVQAAAPHSLRETTASADHLERKIAHLHARKDDAGEADRQLERSLALLSAQDSGTLPRHHLHGTADTTALPNHRKPHPAPDHPHNEPTEDVAWHLPAHQAAKRSHMSGIRTASAPANEPAPLPPPVPLAD</sequence>
<dbReference type="EMBL" id="NWUS01000001">
    <property type="protein sequence ID" value="MBA5724749.1"/>
    <property type="molecule type" value="Genomic_DNA"/>
</dbReference>
<gene>
    <name evidence="2" type="ORF">CPA57_00415</name>
</gene>
<evidence type="ECO:0000313" key="2">
    <source>
        <dbReference type="EMBL" id="MBA5724749.1"/>
    </source>
</evidence>
<feature type="compositionally biased region" description="Basic and acidic residues" evidence="1">
    <location>
        <begin position="206"/>
        <end position="215"/>
    </location>
</feature>
<dbReference type="RefSeq" id="WP_182080552.1">
    <property type="nucleotide sequence ID" value="NZ_NWUS01000001.1"/>
</dbReference>
<keyword evidence="3" id="KW-1185">Reference proteome</keyword>
<name>A0ABR5ZKH6_9PROT</name>
<protein>
    <recommendedName>
        <fullName evidence="4">ABC transporter permease</fullName>
    </recommendedName>
</protein>
<comment type="caution">
    <text evidence="2">The sequence shown here is derived from an EMBL/GenBank/DDBJ whole genome shotgun (WGS) entry which is preliminary data.</text>
</comment>
<reference evidence="2 3" key="1">
    <citation type="submission" date="2017-09" db="EMBL/GenBank/DDBJ databases">
        <authorList>
            <person name="Jakob F."/>
        </authorList>
    </citation>
    <scope>NUCLEOTIDE SEQUENCE [LARGE SCALE GENOMIC DNA]</scope>
    <source>
        <strain evidence="2 3">TMW 2.1880</strain>
    </source>
</reference>
<organism evidence="2 3">
    <name type="scientific">Bombella favorum</name>
    <dbReference type="NCBI Taxonomy" id="2039164"/>
    <lineage>
        <taxon>Bacteria</taxon>
        <taxon>Pseudomonadati</taxon>
        <taxon>Pseudomonadota</taxon>
        <taxon>Alphaproteobacteria</taxon>
        <taxon>Acetobacterales</taxon>
        <taxon>Acetobacteraceae</taxon>
        <taxon>Bombella</taxon>
    </lineage>
</organism>
<evidence type="ECO:0008006" key="4">
    <source>
        <dbReference type="Google" id="ProtNLM"/>
    </source>
</evidence>
<evidence type="ECO:0000313" key="3">
    <source>
        <dbReference type="Proteomes" id="UP001516390"/>
    </source>
</evidence>